<feature type="signal peptide" evidence="1">
    <location>
        <begin position="1"/>
        <end position="22"/>
    </location>
</feature>
<gene>
    <name evidence="2" type="ORF">SAMN04488690_2874</name>
</gene>
<dbReference type="AlphaFoldDB" id="A0A1W1H0L2"/>
<keyword evidence="1" id="KW-0732">Signal</keyword>
<evidence type="ECO:0000313" key="2">
    <source>
        <dbReference type="EMBL" id="SLM25143.1"/>
    </source>
</evidence>
<evidence type="ECO:0000256" key="1">
    <source>
        <dbReference type="SAM" id="SignalP"/>
    </source>
</evidence>
<protein>
    <submittedName>
        <fullName evidence="2">Uncharacterized protein</fullName>
    </submittedName>
</protein>
<feature type="chain" id="PRO_5010719850" evidence="1">
    <location>
        <begin position="23"/>
        <end position="357"/>
    </location>
</feature>
<dbReference type="Proteomes" id="UP000191133">
    <property type="component" value="Unassembled WGS sequence"/>
</dbReference>
<sequence length="357" mass="38029">MFPRTIRACVLMLVACCGHADAEPAQTEALRFQQNLLAVLECRASADTRQTVASTLRAARYGDPAGRPLHLRDWHFEQAGDADAASVTVIDMPVPLTAQGVRTQRVFADAQGLSIAIDAAARDRIVARHGLQLQSSTLREPFRVWSARSVDGNTSAPSIMVSSDGDGYRLGCTAQSASTQGTLPLDRQQRADANDLTAAIECRADDAALRRVGRLLQQVMEQPQGEWPAEVRAVSAPTHAINGTVLPIFQIELQTPLQIQGITTDKVLAAPAGLTAADLGRINVASVLLDAGLTTAHQQAGVQVWQREASRSSLPSGSIRIHERVVARADDGTVLTGCSSSQMRAAASDPQSANIPH</sequence>
<organism evidence="2 3">
    <name type="scientific">Stenotrophomonas indicatrix</name>
    <dbReference type="NCBI Taxonomy" id="2045451"/>
    <lineage>
        <taxon>Bacteria</taxon>
        <taxon>Pseudomonadati</taxon>
        <taxon>Pseudomonadota</taxon>
        <taxon>Gammaproteobacteria</taxon>
        <taxon>Lysobacterales</taxon>
        <taxon>Lysobacteraceae</taxon>
        <taxon>Stenotrophomonas</taxon>
    </lineage>
</organism>
<dbReference type="RefSeq" id="WP_080149877.1">
    <property type="nucleotide sequence ID" value="NZ_FWEU01000003.1"/>
</dbReference>
<evidence type="ECO:0000313" key="3">
    <source>
        <dbReference type="Proteomes" id="UP000191133"/>
    </source>
</evidence>
<proteinExistence type="predicted"/>
<name>A0A1W1H0L2_9GAMM</name>
<reference evidence="3" key="1">
    <citation type="submission" date="2016-10" db="EMBL/GenBank/DDBJ databases">
        <authorList>
            <person name="Varghese N."/>
            <person name="Submissions S."/>
        </authorList>
    </citation>
    <scope>NUCLEOTIDE SEQUENCE [LARGE SCALE GENOMIC DNA]</scope>
    <source>
        <strain evidence="3">92MFCol6.1</strain>
    </source>
</reference>
<accession>A0A1W1H0L2</accession>
<dbReference type="EMBL" id="FWEU01000003">
    <property type="protein sequence ID" value="SLM25143.1"/>
    <property type="molecule type" value="Genomic_DNA"/>
</dbReference>